<dbReference type="GO" id="GO:0005886">
    <property type="term" value="C:plasma membrane"/>
    <property type="evidence" value="ECO:0007669"/>
    <property type="project" value="InterPro"/>
</dbReference>
<keyword evidence="9" id="KW-1185">Reference proteome</keyword>
<evidence type="ECO:0000313" key="9">
    <source>
        <dbReference type="Proteomes" id="UP000191901"/>
    </source>
</evidence>
<dbReference type="Proteomes" id="UP000191901">
    <property type="component" value="Chromosome"/>
</dbReference>
<feature type="region of interest" description="Disordered" evidence="5">
    <location>
        <begin position="1342"/>
        <end position="1365"/>
    </location>
</feature>
<evidence type="ECO:0000256" key="4">
    <source>
        <dbReference type="ARBA" id="ARBA00023136"/>
    </source>
</evidence>
<protein>
    <recommendedName>
        <fullName evidence="7">Translocation and assembly module TamB C-terminal domain-containing protein</fullName>
    </recommendedName>
</protein>
<keyword evidence="4 6" id="KW-0472">Membrane</keyword>
<reference evidence="8 9" key="1">
    <citation type="journal article" date="2016" name="Biochim. Biophys. Acta">
        <title>Characterization of red-shifted phycobilisomes isolated from the chlorophyll f-containing cyanobacterium Halomicronema hongdechloris.</title>
        <authorList>
            <person name="Li Y."/>
            <person name="Lin Y."/>
            <person name="Garvey C.J."/>
            <person name="Birch D."/>
            <person name="Corkery R.W."/>
            <person name="Loughlin P.C."/>
            <person name="Scheer H."/>
            <person name="Willows R.D."/>
            <person name="Chen M."/>
        </authorList>
    </citation>
    <scope>NUCLEOTIDE SEQUENCE [LARGE SCALE GENOMIC DNA]</scope>
    <source>
        <strain evidence="8 9">C2206</strain>
    </source>
</reference>
<evidence type="ECO:0000256" key="2">
    <source>
        <dbReference type="ARBA" id="ARBA00022692"/>
    </source>
</evidence>
<dbReference type="STRING" id="1641165.XM38_10890"/>
<keyword evidence="2 6" id="KW-0812">Transmembrane</keyword>
<sequence length="1749" mass="185619">MSQSPNPGSESPSNRGRRWTRTLWIAGSVAVLGVAAGAWWGWVFIHERLSPLVARSLSNIVNRPVELGEVERVTLTGIRLGPSALPATPTDPDTVYVESIRVGFNPLQILTRELHLTITLDEVKAVVEQDQERQWLDLDIEIPEEEAFIKFKTDRVRVRQGEVLLSTYDLETEAPTVSLADLEGTVDITEIEQPDREEVARQYDVDLQTRLLQGGELEVQGAYLQPPPPQEAAEAAPGAGITANVAVQAQGLAAKAVVPLVESFLPNPLPLTVNDGLIDGNVMVELAPEQPIALGGTARIRRGEVALPSLAQPISAIESQLQLRDGQILVDSLAAELDQLSATAEGVIDLEQGYDLSAEANPFTVAELAEALAFEVPIDTTGIFAAEATLKGPLGDPELAVSLASQDTVILDKVAFASLSADLLWQQPTITIESLQARPLEGGELVAQGTYTLGQPGTLSLDVDGSELPADAIAQAYGLPETVTIGPVSLTGQVTGPLDRLNGDASWRAPGGTYPARGDIAFTDGVVTLQDTFVQVAGGTVMVDGILEDGDWQAALRGRGIQLARLTPALNGSASGQANLSGSLDNLTLQGIQGQGAITLALAAGEISSQATLANGRWTAQVRGQQLALNQFSDQLQGQASGSFNLSGPIDQLSLAAIRGQGSFNLASGLASFASASPQLAQVDTPLTGRLVWDGQRLQIPQASTADLQVSGFIIPRLDGEGAPTIASLNLDIQAQNYALAALPLPAAVALEGQGSFSGRLTGNLSDLRLQGQAQLANLAVNDLKFESRLSGPVQFSSQTGLTVALTGQQDEIFVDYGTRDRTLDFTLRAGEALATGRTDGDVLRVNATQFPLAVLNLALGEQARRTPVRGTVETADLSINLDNQTVVGRLDLSQPSFGYLGVDQIVGRIAYSDDRLSFSGAKVVTGESKYLLTGYYDRSQAPALRAEVNVDRGKLQDVLTTLQFFELNDLQRGLTPPSWAGPDAPENLETILATAPAGEPEWSLLDQLRRLAEIQELQDIAETEAEAAPLPPLSDLTGDFSGNLTVSGSPPEDITVDFDLEGQDWQWGSRYAADQVIAEGSYTNGLLQLQPLRFQAADAARPIFVNISGEYSLDPTDTVARTLTLTAAGIPLANLSQPLRLPRSLRGRLDAQASLTGNLSNPQLRGAMNLEEARINGNSIQSAEAKFIYTDARLNLQSQMVLDDPEDPLLLQASVPYQLPFGEQGPDSNELSLNVDIRDDGLALINLFNNQIAWQSGQGDLTLRVRGPWSGDPRDLARLSITGQADLEQVTLNARVLPEPLTNITGSLRFSQQDIIVERLQGTFSDGQLFAQGTFPLGTPLVNTPELPSSAPLAPPDSSPPLESLRQQPLFLAMDQIALNLKGLYAGQVNGRVVVGGSALGGAALGGVVELSQGRIFIPEQAAQATPVDATAAEAGGPPPPRLSNLRVSLANNVRVVSDPILNVAASGDLMVNGQLSDLRPDGRINLGSGRINLFTTSFRLAGNDNWAEFTPELGLEPELNVAFRTSVPEATGQTTNLVQASPFPRSEVSDPPPDLLGINQGGLRTVRIRAEYSGRASRLSQFAQTTTDASVGQLPPGLTLTSTPPRSQGELLSLIGGGFLTALESTLGSVGGDGDDFQGLLALAGTALFNTIQDALGSALSLSEFRIFPVTPTSAQDSDTALDVGAEVGVDINSDLSASVLKVLTNDTPAQFNIRYRLSDELTLRGITSLQEFEERSGILLEYETRF</sequence>
<evidence type="ECO:0000256" key="6">
    <source>
        <dbReference type="SAM" id="Phobius"/>
    </source>
</evidence>
<accession>A0A1Z3HHP5</accession>
<dbReference type="GO" id="GO:0009306">
    <property type="term" value="P:protein secretion"/>
    <property type="evidence" value="ECO:0007669"/>
    <property type="project" value="InterPro"/>
</dbReference>
<feature type="transmembrane region" description="Helical" evidence="6">
    <location>
        <begin position="23"/>
        <end position="45"/>
    </location>
</feature>
<organism evidence="8 9">
    <name type="scientific">Halomicronema hongdechloris C2206</name>
    <dbReference type="NCBI Taxonomy" id="1641165"/>
    <lineage>
        <taxon>Bacteria</taxon>
        <taxon>Bacillati</taxon>
        <taxon>Cyanobacteriota</taxon>
        <taxon>Cyanophyceae</taxon>
        <taxon>Nodosilineales</taxon>
        <taxon>Nodosilineaceae</taxon>
        <taxon>Halomicronema</taxon>
    </lineage>
</organism>
<proteinExistence type="predicted"/>
<name>A0A1Z3HHP5_9CYAN</name>
<dbReference type="KEGG" id="hhg:XM38_007450"/>
<dbReference type="InterPro" id="IPR007452">
    <property type="entry name" value="TamB_C"/>
</dbReference>
<dbReference type="OrthoDB" id="536281at2"/>
<comment type="subcellular location">
    <subcellularLocation>
        <location evidence="1">Membrane</location>
        <topology evidence="1">Single-pass membrane protein</topology>
    </subcellularLocation>
</comment>
<dbReference type="PANTHER" id="PTHR34457">
    <property type="entry name" value="EMBRYO DEFECTIVE 2410"/>
    <property type="match status" value="1"/>
</dbReference>
<dbReference type="Pfam" id="PF04357">
    <property type="entry name" value="TamB"/>
    <property type="match status" value="1"/>
</dbReference>
<gene>
    <name evidence="8" type="ORF">XM38_007450</name>
</gene>
<dbReference type="InterPro" id="IPR053022">
    <property type="entry name" value="Chloroplast_translocon_comp"/>
</dbReference>
<evidence type="ECO:0000313" key="8">
    <source>
        <dbReference type="EMBL" id="ASC69816.1"/>
    </source>
</evidence>
<dbReference type="PANTHER" id="PTHR34457:SF3">
    <property type="entry name" value="PROTEIN TIC236, CHLOROPLASTIC"/>
    <property type="match status" value="1"/>
</dbReference>
<evidence type="ECO:0000256" key="1">
    <source>
        <dbReference type="ARBA" id="ARBA00004167"/>
    </source>
</evidence>
<dbReference type="EMBL" id="CP021983">
    <property type="protein sequence ID" value="ASC69816.1"/>
    <property type="molecule type" value="Genomic_DNA"/>
</dbReference>
<evidence type="ECO:0000259" key="7">
    <source>
        <dbReference type="Pfam" id="PF04357"/>
    </source>
</evidence>
<dbReference type="RefSeq" id="WP_080808887.1">
    <property type="nucleotide sequence ID" value="NZ_CP021983.2"/>
</dbReference>
<evidence type="ECO:0000256" key="5">
    <source>
        <dbReference type="SAM" id="MobiDB-lite"/>
    </source>
</evidence>
<keyword evidence="3 6" id="KW-1133">Transmembrane helix</keyword>
<evidence type="ECO:0000256" key="3">
    <source>
        <dbReference type="ARBA" id="ARBA00022989"/>
    </source>
</evidence>
<feature type="domain" description="Translocation and assembly module TamB C-terminal" evidence="7">
    <location>
        <begin position="1370"/>
        <end position="1749"/>
    </location>
</feature>